<dbReference type="HOGENOM" id="CLU_684751_0_0_11"/>
<accession>U3PA06</accession>
<sequence>MTDRITETIVRFRSVPLERTPQRLDPLGVQSAWPLLPLLGVTAIGYAAFSIVLHHNQLRSPVLAAVALGVLVLAVVTAGVRTYPGLAPVGLWSHLAIVGMALASACLFAAAVWGRNHRIQDDAGQIAVALLVAVMPLYRPVGEALGVAAACGTVLGALAALQAPSGENNPLVYATVAATPVLALACGGAGYAWTMTGETLRWREVARAGQGRLDGELRQTAARMILQERATALNAAAVPFLSELVASGSVTAEDRERARRIADELRAAAVAAVERTWLAETLALALASCGRDTAPGRSASRVHDPDRLDRVLSDEQRAIVSALLATLAGLPGLDAERVRVVVSEPERPLFTLTARVRKSRRELRRELLPILSVLRSAGLTATMQADDDGLTVRIAYPGTPIR</sequence>
<dbReference type="KEGG" id="lxy:O159_23850"/>
<keyword evidence="3" id="KW-1185">Reference proteome</keyword>
<organism evidence="2 3">
    <name type="scientific">Leifsonia xyli subsp. cynodontis DSM 46306</name>
    <dbReference type="NCBI Taxonomy" id="1389489"/>
    <lineage>
        <taxon>Bacteria</taxon>
        <taxon>Bacillati</taxon>
        <taxon>Actinomycetota</taxon>
        <taxon>Actinomycetes</taxon>
        <taxon>Micrococcales</taxon>
        <taxon>Microbacteriaceae</taxon>
        <taxon>Leifsonia</taxon>
    </lineage>
</organism>
<evidence type="ECO:0000256" key="1">
    <source>
        <dbReference type="SAM" id="Phobius"/>
    </source>
</evidence>
<evidence type="ECO:0000313" key="3">
    <source>
        <dbReference type="Proteomes" id="UP000016743"/>
    </source>
</evidence>
<dbReference type="STRING" id="1389489.O159_23850"/>
<gene>
    <name evidence="2" type="ORF">O159_23850</name>
</gene>
<protein>
    <submittedName>
        <fullName evidence="2">Uncharacterized protein</fullName>
    </submittedName>
</protein>
<evidence type="ECO:0000313" key="2">
    <source>
        <dbReference type="EMBL" id="AGW42344.1"/>
    </source>
</evidence>
<dbReference type="RefSeq" id="WP_021755815.1">
    <property type="nucleotide sequence ID" value="NC_022438.1"/>
</dbReference>
<feature type="transmembrane region" description="Helical" evidence="1">
    <location>
        <begin position="60"/>
        <end position="80"/>
    </location>
</feature>
<proteinExistence type="predicted"/>
<reference evidence="2 3" key="1">
    <citation type="journal article" date="2013" name="Genome Announc.">
        <title>Complete Genome Sequence of Leifsonia xyli subsp. cynodontis Strain DSM46306, a Gram-Positive Bacterial Pathogen of Grasses.</title>
        <authorList>
            <person name="Monteiro-Vitorello C.B."/>
            <person name="Zerillo M.M."/>
            <person name="Van Sluys M.A."/>
            <person name="Camargo L.E."/>
            <person name="Kitajima J.P."/>
        </authorList>
    </citation>
    <scope>NUCLEOTIDE SEQUENCE [LARGE SCALE GENOMIC DNA]</scope>
    <source>
        <strain evidence="2 3">DSM 46306</strain>
    </source>
</reference>
<keyword evidence="1" id="KW-1133">Transmembrane helix</keyword>
<feature type="transmembrane region" description="Helical" evidence="1">
    <location>
        <begin position="32"/>
        <end position="53"/>
    </location>
</feature>
<dbReference type="AlphaFoldDB" id="U3PA06"/>
<keyword evidence="1" id="KW-0472">Membrane</keyword>
<dbReference type="Proteomes" id="UP000016743">
    <property type="component" value="Chromosome"/>
</dbReference>
<dbReference type="PATRIC" id="fig|1389489.3.peg.2284"/>
<feature type="transmembrane region" description="Helical" evidence="1">
    <location>
        <begin position="126"/>
        <end position="159"/>
    </location>
</feature>
<feature type="transmembrane region" description="Helical" evidence="1">
    <location>
        <begin position="92"/>
        <end position="114"/>
    </location>
</feature>
<feature type="transmembrane region" description="Helical" evidence="1">
    <location>
        <begin position="171"/>
        <end position="193"/>
    </location>
</feature>
<name>U3PA06_LEIXC</name>
<dbReference type="eggNOG" id="ENOG5034544">
    <property type="taxonomic scope" value="Bacteria"/>
</dbReference>
<keyword evidence="1" id="KW-0812">Transmembrane</keyword>
<dbReference type="OrthoDB" id="5124052at2"/>
<dbReference type="EMBL" id="CP006734">
    <property type="protein sequence ID" value="AGW42344.1"/>
    <property type="molecule type" value="Genomic_DNA"/>
</dbReference>